<accession>A0A1B2ICH8</accession>
<sequence>MVRYVFWALAELCAYVIIALGLLCVAIPAVLLMLGYGVQGYFEDKRLDTRKQLGIRWRERNRASGQALCGKRPS</sequence>
<organism evidence="2 3">
    <name type="scientific">Erwinia phage vB_EamM_EarlPhillipIV</name>
    <dbReference type="NCBI Taxonomy" id="1883372"/>
    <lineage>
        <taxon>Viruses</taxon>
        <taxon>Duplodnaviria</taxon>
        <taxon>Heunggongvirae</taxon>
        <taxon>Uroviricota</taxon>
        <taxon>Caudoviricetes</taxon>
        <taxon>Chimalliviridae</taxon>
        <taxon>Derbicusvirus</taxon>
        <taxon>Derbicusvirus derbicus</taxon>
    </lineage>
</organism>
<reference evidence="2 3" key="1">
    <citation type="submission" date="2016-06" db="EMBL/GenBank/DDBJ databases">
        <authorList>
            <person name="Kjaerup R.B."/>
            <person name="Dalgaard T.S."/>
            <person name="Juul-Madsen H.R."/>
        </authorList>
    </citation>
    <scope>NUCLEOTIDE SEQUENCE [LARGE SCALE GENOMIC DNA]</scope>
</reference>
<protein>
    <submittedName>
        <fullName evidence="2">Uncharacterized protein</fullName>
    </submittedName>
</protein>
<dbReference type="RefSeq" id="YP_009278432.1">
    <property type="nucleotide sequence ID" value="NC_031007.1"/>
</dbReference>
<dbReference type="KEGG" id="vg:29061723"/>
<evidence type="ECO:0000313" key="3">
    <source>
        <dbReference type="Proteomes" id="UP000201594"/>
    </source>
</evidence>
<evidence type="ECO:0000313" key="2">
    <source>
        <dbReference type="EMBL" id="ANZ48969.1"/>
    </source>
</evidence>
<dbReference type="Proteomes" id="UP000201594">
    <property type="component" value="Segment"/>
</dbReference>
<evidence type="ECO:0000256" key="1">
    <source>
        <dbReference type="SAM" id="Phobius"/>
    </source>
</evidence>
<dbReference type="GeneID" id="29061723"/>
<keyword evidence="1" id="KW-0812">Transmembrane</keyword>
<keyword evidence="1" id="KW-1133">Transmembrane helix</keyword>
<name>A0A1B2ICH8_9CAUD</name>
<proteinExistence type="predicted"/>
<gene>
    <name evidence="2" type="ORF">EARLPHILLIPIV_120</name>
</gene>
<dbReference type="OrthoDB" id="39666at10239"/>
<dbReference type="EMBL" id="KX397367">
    <property type="protein sequence ID" value="ANZ48969.1"/>
    <property type="molecule type" value="Genomic_DNA"/>
</dbReference>
<keyword evidence="1" id="KW-0472">Membrane</keyword>
<feature type="transmembrane region" description="Helical" evidence="1">
    <location>
        <begin position="12"/>
        <end position="38"/>
    </location>
</feature>